<feature type="binding site" evidence="7">
    <location>
        <position position="339"/>
    </location>
    <ligand>
        <name>Zn(2+)</name>
        <dbReference type="ChEBI" id="CHEBI:29105"/>
        <note>catalytic</note>
    </ligand>
</feature>
<comment type="cofactor">
    <cofactor evidence="7 8">
        <name>Zn(2+)</name>
        <dbReference type="ChEBI" id="CHEBI:29105"/>
    </cofactor>
    <text evidence="7 8">Binds 1 zinc ion per subunit.</text>
</comment>
<evidence type="ECO:0000256" key="4">
    <source>
        <dbReference type="ARBA" id="ARBA00022833"/>
    </source>
</evidence>
<comment type="similarity">
    <text evidence="8">Belongs to the peptidase M48 family.</text>
</comment>
<dbReference type="InterPro" id="IPR001915">
    <property type="entry name" value="Peptidase_M48"/>
</dbReference>
<keyword evidence="1 8" id="KW-0645">Protease</keyword>
<evidence type="ECO:0000313" key="12">
    <source>
        <dbReference type="EMBL" id="MTT30508.1"/>
    </source>
</evidence>
<dbReference type="Gene3D" id="3.30.2010.10">
    <property type="entry name" value="Metalloproteases ('zincins'), catalytic domain"/>
    <property type="match status" value="1"/>
</dbReference>
<evidence type="ECO:0000256" key="6">
    <source>
        <dbReference type="PIRSR" id="PIRSR627057-1"/>
    </source>
</evidence>
<dbReference type="InterPro" id="IPR027057">
    <property type="entry name" value="CAXX_Prtase_1"/>
</dbReference>
<organism evidence="12 13">
    <name type="scientific">Terrilactibacillus tamarindi</name>
    <dbReference type="NCBI Taxonomy" id="2599694"/>
    <lineage>
        <taxon>Bacteria</taxon>
        <taxon>Bacillati</taxon>
        <taxon>Bacillota</taxon>
        <taxon>Bacilli</taxon>
        <taxon>Bacillales</taxon>
        <taxon>Bacillaceae</taxon>
        <taxon>Terrilactibacillus</taxon>
    </lineage>
</organism>
<keyword evidence="3 8" id="KW-0378">Hydrolase</keyword>
<evidence type="ECO:0000313" key="13">
    <source>
        <dbReference type="Proteomes" id="UP000440978"/>
    </source>
</evidence>
<dbReference type="PANTHER" id="PTHR10120">
    <property type="entry name" value="CAAX PRENYL PROTEASE 1"/>
    <property type="match status" value="1"/>
</dbReference>
<feature type="domain" description="CAAX prenyl protease 1 N-terminal" evidence="11">
    <location>
        <begin position="27"/>
        <end position="185"/>
    </location>
</feature>
<evidence type="ECO:0000256" key="8">
    <source>
        <dbReference type="RuleBase" id="RU003983"/>
    </source>
</evidence>
<keyword evidence="4 7" id="KW-0862">Zinc</keyword>
<feature type="transmembrane region" description="Helical" evidence="9">
    <location>
        <begin position="45"/>
        <end position="66"/>
    </location>
</feature>
<protein>
    <submittedName>
        <fullName evidence="12">M48 family metalloprotease</fullName>
    </submittedName>
</protein>
<accession>A0A6N8CLR8</accession>
<comment type="caution">
    <text evidence="12">The sequence shown here is derived from an EMBL/GenBank/DDBJ whole genome shotgun (WGS) entry which is preliminary data.</text>
</comment>
<evidence type="ECO:0000256" key="5">
    <source>
        <dbReference type="ARBA" id="ARBA00023049"/>
    </source>
</evidence>
<dbReference type="Pfam" id="PF16491">
    <property type="entry name" value="Peptidase_M48_N"/>
    <property type="match status" value="1"/>
</dbReference>
<keyword evidence="2 7" id="KW-0479">Metal-binding</keyword>
<feature type="binding site" evidence="7">
    <location>
        <position position="263"/>
    </location>
    <ligand>
        <name>Zn(2+)</name>
        <dbReference type="ChEBI" id="CHEBI:29105"/>
        <note>catalytic</note>
    </ligand>
</feature>
<keyword evidence="9" id="KW-0472">Membrane</keyword>
<feature type="active site" evidence="6">
    <location>
        <position position="260"/>
    </location>
</feature>
<feature type="transmembrane region" description="Helical" evidence="9">
    <location>
        <begin position="86"/>
        <end position="112"/>
    </location>
</feature>
<gene>
    <name evidence="12" type="ORF">GMB86_00580</name>
</gene>
<feature type="transmembrane region" description="Helical" evidence="9">
    <location>
        <begin position="157"/>
        <end position="180"/>
    </location>
</feature>
<dbReference type="Proteomes" id="UP000440978">
    <property type="component" value="Unassembled WGS sequence"/>
</dbReference>
<sequence>MVVYFFFWSHQSIPVTVKGTAADPSIFMTKDQLQQSQIYSQIQNFIYFISIPLDWGIYLFVLIFGLSKWLKKRSESVSRLYVIQMLIYFLTLSLIAWIVVLPIDIGAHMVSIHFGISVQPFSSWFKDQLTSFWVNWLISFAAMTVVYWFIRRNPKRWWLPVWLVSIPFVIFLMFIQPVVIDPLYNHFGNLQDGKLKSEILQLADRAGIPAHNVYEVDMSKKTNAMNAYVNGIGSNLRIVLWDTTVHRLDHREVLFIMAHEMGHYVKHHLFWGMVGSIIFILIGLYIGAKGLLWVVSRFGYKVGINHPGDIASLPVLLLLFSLLSFIGGPIENTISRYVEHSADRYAVQLTKDPEAGITSFQKLAVSGLDEINPPALVKFMLYDHPTMLERIEYLEHMKTKNK</sequence>
<dbReference type="OrthoDB" id="9781930at2"/>
<evidence type="ECO:0000259" key="11">
    <source>
        <dbReference type="Pfam" id="PF16491"/>
    </source>
</evidence>
<feature type="binding site" evidence="7">
    <location>
        <position position="259"/>
    </location>
    <ligand>
        <name>Zn(2+)</name>
        <dbReference type="ChEBI" id="CHEBI:29105"/>
        <note>catalytic</note>
    </ligand>
</feature>
<evidence type="ECO:0000256" key="9">
    <source>
        <dbReference type="SAM" id="Phobius"/>
    </source>
</evidence>
<dbReference type="GO" id="GO:0071586">
    <property type="term" value="P:CAAX-box protein processing"/>
    <property type="evidence" value="ECO:0007669"/>
    <property type="project" value="InterPro"/>
</dbReference>
<dbReference type="GO" id="GO:0004222">
    <property type="term" value="F:metalloendopeptidase activity"/>
    <property type="evidence" value="ECO:0007669"/>
    <property type="project" value="InterPro"/>
</dbReference>
<keyword evidence="9" id="KW-0812">Transmembrane</keyword>
<dbReference type="AlphaFoldDB" id="A0A6N8CLR8"/>
<feature type="active site" description="Proton donor" evidence="6">
    <location>
        <position position="343"/>
    </location>
</feature>
<dbReference type="CDD" id="cd07343">
    <property type="entry name" value="M48A_Zmpste24p_like"/>
    <property type="match status" value="1"/>
</dbReference>
<evidence type="ECO:0000256" key="1">
    <source>
        <dbReference type="ARBA" id="ARBA00022670"/>
    </source>
</evidence>
<evidence type="ECO:0000259" key="10">
    <source>
        <dbReference type="Pfam" id="PF01435"/>
    </source>
</evidence>
<evidence type="ECO:0000256" key="3">
    <source>
        <dbReference type="ARBA" id="ARBA00022801"/>
    </source>
</evidence>
<reference evidence="12 13" key="1">
    <citation type="submission" date="2019-11" db="EMBL/GenBank/DDBJ databases">
        <title>Terrilactibacillus tamarindus sp. nov. BCM23-1 isolated from bark of Tamarindus indica.</title>
        <authorList>
            <person name="Kingkaew E."/>
            <person name="Tanasupawat S."/>
        </authorList>
    </citation>
    <scope>NUCLEOTIDE SEQUENCE [LARGE SCALE GENOMIC DNA]</scope>
    <source>
        <strain evidence="12 13">BCM23-1</strain>
    </source>
</reference>
<name>A0A6N8CLR8_9BACI</name>
<evidence type="ECO:0000256" key="7">
    <source>
        <dbReference type="PIRSR" id="PIRSR627057-2"/>
    </source>
</evidence>
<feature type="domain" description="Peptidase M48" evidence="10">
    <location>
        <begin position="190"/>
        <end position="397"/>
    </location>
</feature>
<dbReference type="FunFam" id="3.30.2010.10:FF:000010">
    <property type="entry name" value="M48 family peptidase"/>
    <property type="match status" value="1"/>
</dbReference>
<feature type="transmembrane region" description="Helical" evidence="9">
    <location>
        <begin position="132"/>
        <end position="150"/>
    </location>
</feature>
<proteinExistence type="inferred from homology"/>
<keyword evidence="5 8" id="KW-0482">Metalloprotease</keyword>
<dbReference type="Pfam" id="PF01435">
    <property type="entry name" value="Peptidase_M48"/>
    <property type="match status" value="1"/>
</dbReference>
<dbReference type="InterPro" id="IPR032456">
    <property type="entry name" value="Peptidase_M48_N"/>
</dbReference>
<dbReference type="GO" id="GO:0046872">
    <property type="term" value="F:metal ion binding"/>
    <property type="evidence" value="ECO:0007669"/>
    <property type="project" value="UniProtKB-KW"/>
</dbReference>
<feature type="transmembrane region" description="Helical" evidence="9">
    <location>
        <begin position="269"/>
        <end position="288"/>
    </location>
</feature>
<keyword evidence="9" id="KW-1133">Transmembrane helix</keyword>
<dbReference type="EMBL" id="WNHB01000001">
    <property type="protein sequence ID" value="MTT30508.1"/>
    <property type="molecule type" value="Genomic_DNA"/>
</dbReference>
<keyword evidence="13" id="KW-1185">Reference proteome</keyword>
<evidence type="ECO:0000256" key="2">
    <source>
        <dbReference type="ARBA" id="ARBA00022723"/>
    </source>
</evidence>